<reference evidence="1 2" key="1">
    <citation type="submission" date="2020-10" db="EMBL/GenBank/DDBJ databases">
        <title>Eggerthella sp. nov., isolated from human feces.</title>
        <authorList>
            <person name="Yajun G."/>
        </authorList>
    </citation>
    <scope>NUCLEOTIDE SEQUENCE [LARGE SCALE GENOMIC DNA]</scope>
    <source>
        <strain evidence="1 2">HF-1101</strain>
    </source>
</reference>
<accession>A0A6L7IS52</accession>
<dbReference type="EMBL" id="CP063310">
    <property type="protein sequence ID" value="QOS66990.1"/>
    <property type="molecule type" value="Genomic_DNA"/>
</dbReference>
<gene>
    <name evidence="1" type="ORF">GS424_010570</name>
</gene>
<sequence>MDEADIALYRCPRCGSLLMGLGSAAARVDVDLWRSVIACAPYGEDGDAHATCARCGDGPVQPVAFRSACAADEGFSFAFTGGMDANRLTLAWEDGAGDPALVVLKTFTGLQARPRPRGGAAVFPLADEDAYCYCDLDPCEQCVARCKRGFKLYVVRADGEGLRFACENPPDAPAVP</sequence>
<dbReference type="Proteomes" id="UP000478463">
    <property type="component" value="Chromosome"/>
</dbReference>
<proteinExistence type="predicted"/>
<dbReference type="RefSeq" id="WP_160942246.1">
    <property type="nucleotide sequence ID" value="NZ_CP063310.1"/>
</dbReference>
<evidence type="ECO:0000313" key="1">
    <source>
        <dbReference type="EMBL" id="QOS66990.1"/>
    </source>
</evidence>
<protein>
    <submittedName>
        <fullName evidence="1">Uncharacterized protein</fullName>
    </submittedName>
</protein>
<evidence type="ECO:0000313" key="2">
    <source>
        <dbReference type="Proteomes" id="UP000478463"/>
    </source>
</evidence>
<dbReference type="AlphaFoldDB" id="A0A6L7IS52"/>
<name>A0A6L7IS52_9ACTN</name>
<organism evidence="1 2">
    <name type="scientific">Eggerthella guodeyinii</name>
    <dbReference type="NCBI Taxonomy" id="2690837"/>
    <lineage>
        <taxon>Bacteria</taxon>
        <taxon>Bacillati</taxon>
        <taxon>Actinomycetota</taxon>
        <taxon>Coriobacteriia</taxon>
        <taxon>Eggerthellales</taxon>
        <taxon>Eggerthellaceae</taxon>
        <taxon>Eggerthella</taxon>
    </lineage>
</organism>
<dbReference type="KEGG" id="egd:GS424_010570"/>